<gene>
    <name evidence="1" type="ORF">NYG85_08610</name>
</gene>
<organism evidence="1 2">
    <name type="scientific">Campylobacter gastrosuis</name>
    <dbReference type="NCBI Taxonomy" id="2974576"/>
    <lineage>
        <taxon>Bacteria</taxon>
        <taxon>Pseudomonadati</taxon>
        <taxon>Campylobacterota</taxon>
        <taxon>Epsilonproteobacteria</taxon>
        <taxon>Campylobacterales</taxon>
        <taxon>Campylobacteraceae</taxon>
        <taxon>Campylobacter</taxon>
    </lineage>
</organism>
<dbReference type="InterPro" id="IPR011008">
    <property type="entry name" value="Dimeric_a/b-barrel"/>
</dbReference>
<dbReference type="Proteomes" id="UP001173801">
    <property type="component" value="Unassembled WGS sequence"/>
</dbReference>
<evidence type="ECO:0000313" key="2">
    <source>
        <dbReference type="Proteomes" id="UP001173801"/>
    </source>
</evidence>
<reference evidence="1" key="1">
    <citation type="submission" date="2022-08" db="EMBL/GenBank/DDBJ databases">
        <authorList>
            <person name="Wang H."/>
        </authorList>
    </citation>
    <scope>NUCLEOTIDE SEQUENCE</scope>
    <source>
        <strain evidence="1">PS10</strain>
    </source>
</reference>
<proteinExistence type="predicted"/>
<sequence length="99" mass="11655">MYIINISVKDGISKERHDELFSEHSSWFKRFFDEKKFLMLGPYTDTNKPSGVIFAVTNSREELDEILKQDSYYPDLATYEIREFSPKMISDDFVKSAVK</sequence>
<dbReference type="Gene3D" id="3.30.70.1060">
    <property type="entry name" value="Dimeric alpha+beta barrel"/>
    <property type="match status" value="1"/>
</dbReference>
<comment type="caution">
    <text evidence="1">The sequence shown here is derived from an EMBL/GenBank/DDBJ whole genome shotgun (WGS) entry which is preliminary data.</text>
</comment>
<protein>
    <recommendedName>
        <fullName evidence="3">YCII-related domain-containing protein</fullName>
    </recommendedName>
</protein>
<reference evidence="1" key="2">
    <citation type="journal article" date="2023" name="Microorganisms">
        <title>Isolation and Genomic Characteristics of Cat-Borne Campylobacter felis sp. nov. and Sheep-Borne Campylobacter ovis sp. nov.</title>
        <authorList>
            <person name="Wang H."/>
            <person name="Li Y."/>
            <person name="Gu Y."/>
            <person name="Zhou G."/>
            <person name="Chen X."/>
            <person name="Zhang X."/>
            <person name="Shao Z."/>
            <person name="Zhang J."/>
            <person name="Zhang M."/>
        </authorList>
    </citation>
    <scope>NUCLEOTIDE SEQUENCE</scope>
    <source>
        <strain evidence="1">PS10</strain>
    </source>
</reference>
<evidence type="ECO:0008006" key="3">
    <source>
        <dbReference type="Google" id="ProtNLM"/>
    </source>
</evidence>
<accession>A0ABT7HRQ8</accession>
<name>A0ABT7HRQ8_9BACT</name>
<dbReference type="SUPFAM" id="SSF54909">
    <property type="entry name" value="Dimeric alpha+beta barrel"/>
    <property type="match status" value="1"/>
</dbReference>
<evidence type="ECO:0000313" key="1">
    <source>
        <dbReference type="EMBL" id="MDL0089417.1"/>
    </source>
</evidence>
<keyword evidence="2" id="KW-1185">Reference proteome</keyword>
<dbReference type="RefSeq" id="WP_284938082.1">
    <property type="nucleotide sequence ID" value="NZ_JANURM010000012.1"/>
</dbReference>
<dbReference type="EMBL" id="JANURM010000012">
    <property type="protein sequence ID" value="MDL0089417.1"/>
    <property type="molecule type" value="Genomic_DNA"/>
</dbReference>